<name>A0A0D5C521_9ARCH</name>
<reference evidence="3" key="1">
    <citation type="submission" date="2015-03" db="EMBL/GenBank/DDBJ databases">
        <title>Characterization of two novel Thaumarchaeota isolated from the Northern Adriatic Sea.</title>
        <authorList>
            <person name="Bayer B."/>
            <person name="Vojvoda J."/>
            <person name="Offre P."/>
            <person name="Srivastava A."/>
            <person name="Elisabeth N."/>
            <person name="Garcia J.A.L."/>
            <person name="Schleper C."/>
            <person name="Herndl G.J."/>
        </authorList>
    </citation>
    <scope>NUCLEOTIDE SEQUENCE [LARGE SCALE GENOMIC DNA]</scope>
    <source>
        <strain evidence="3">NF5</strain>
    </source>
</reference>
<dbReference type="STRING" id="1580092.NADRNF5_1772"/>
<dbReference type="GeneID" id="24820941"/>
<evidence type="ECO:0000313" key="2">
    <source>
        <dbReference type="EMBL" id="AJW71450.1"/>
    </source>
</evidence>
<protein>
    <recommendedName>
        <fullName evidence="4">Intracellular proteinase inhibitor BsuPI domain-containing protein</fullName>
    </recommendedName>
</protein>
<dbReference type="KEGG" id="nin:NADRNF5_1772"/>
<accession>A0A0D5C521</accession>
<dbReference type="AlphaFoldDB" id="A0A0D5C521"/>
<proteinExistence type="predicted"/>
<dbReference type="EMBL" id="CP011070">
    <property type="protein sequence ID" value="AJW71450.1"/>
    <property type="molecule type" value="Genomic_DNA"/>
</dbReference>
<dbReference type="RefSeq" id="WP_048117365.1">
    <property type="nucleotide sequence ID" value="NZ_CP011070.1"/>
</dbReference>
<evidence type="ECO:0000256" key="1">
    <source>
        <dbReference type="SAM" id="Phobius"/>
    </source>
</evidence>
<dbReference type="OrthoDB" id="24807at2157"/>
<evidence type="ECO:0008006" key="4">
    <source>
        <dbReference type="Google" id="ProtNLM"/>
    </source>
</evidence>
<keyword evidence="1" id="KW-0472">Membrane</keyword>
<sequence>MLAKSLVIFIAIGVVSGFAYGVYLMDFKSTHQLVYVDDPSISLVTEKFDFKKGEEIKIRIVNSGTTPITFSDTSYGLRITGLSGILMYSPTSVQVVSTLEPGDEIEFSWDQIKNDGDVALEGLYKISAKGLDDKGDQVEKSTTVTIWK</sequence>
<keyword evidence="1" id="KW-1133">Transmembrane helix</keyword>
<dbReference type="Proteomes" id="UP000032408">
    <property type="component" value="Chromosome"/>
</dbReference>
<dbReference type="HOGENOM" id="CLU_149111_0_0_2"/>
<keyword evidence="1" id="KW-0812">Transmembrane</keyword>
<feature type="transmembrane region" description="Helical" evidence="1">
    <location>
        <begin position="6"/>
        <end position="25"/>
    </location>
</feature>
<organism evidence="2 3">
    <name type="scientific">Nitrosopumilus adriaticus</name>
    <dbReference type="NCBI Taxonomy" id="1580092"/>
    <lineage>
        <taxon>Archaea</taxon>
        <taxon>Nitrososphaerota</taxon>
        <taxon>Nitrososphaeria</taxon>
        <taxon>Nitrosopumilales</taxon>
        <taxon>Nitrosopumilaceae</taxon>
        <taxon>Nitrosopumilus</taxon>
    </lineage>
</organism>
<evidence type="ECO:0000313" key="3">
    <source>
        <dbReference type="Proteomes" id="UP000032408"/>
    </source>
</evidence>
<keyword evidence="3" id="KW-1185">Reference proteome</keyword>
<gene>
    <name evidence="2" type="ORF">NADRNF5_1772</name>
</gene>
<reference evidence="2 3" key="2">
    <citation type="journal article" date="2016" name="ISME J.">
        <title>Physiological and genomic characterization of two novel marine thaumarchaeal strains indicates niche differentiation.</title>
        <authorList>
            <person name="Bayer B."/>
            <person name="Vojvoda J."/>
            <person name="Offre P."/>
            <person name="Alves R.J."/>
            <person name="Elisabeth N.H."/>
            <person name="Garcia J.A."/>
            <person name="Volland J.M."/>
            <person name="Srivastava A."/>
            <person name="Schleper C."/>
            <person name="Herndl G.J."/>
        </authorList>
    </citation>
    <scope>NUCLEOTIDE SEQUENCE [LARGE SCALE GENOMIC DNA]</scope>
    <source>
        <strain evidence="2 3">NF5</strain>
    </source>
</reference>